<feature type="domain" description="JmjC" evidence="12">
    <location>
        <begin position="911"/>
        <end position="1063"/>
    </location>
</feature>
<dbReference type="SUPFAM" id="SSF54534">
    <property type="entry name" value="FKBP-like"/>
    <property type="match status" value="1"/>
</dbReference>
<evidence type="ECO:0000313" key="14">
    <source>
        <dbReference type="Proteomes" id="UP000076078"/>
    </source>
</evidence>
<dbReference type="InterPro" id="IPR056520">
    <property type="entry name" value="ARM_KDM8_N"/>
</dbReference>
<dbReference type="Pfam" id="PF13621">
    <property type="entry name" value="Cupin_8"/>
    <property type="match status" value="1"/>
</dbReference>
<keyword evidence="5" id="KW-0560">Oxidoreductase</keyword>
<evidence type="ECO:0000256" key="8">
    <source>
        <dbReference type="PROSITE-ProRule" id="PRU00277"/>
    </source>
</evidence>
<dbReference type="GO" id="GO:0005634">
    <property type="term" value="C:nucleus"/>
    <property type="evidence" value="ECO:0007669"/>
    <property type="project" value="UniProtKB-SubCell"/>
</dbReference>
<comment type="catalytic activity">
    <reaction evidence="8">
        <text>[protein]-peptidylproline (omega=180) = [protein]-peptidylproline (omega=0)</text>
        <dbReference type="Rhea" id="RHEA:16237"/>
        <dbReference type="Rhea" id="RHEA-COMP:10747"/>
        <dbReference type="Rhea" id="RHEA-COMP:10748"/>
        <dbReference type="ChEBI" id="CHEBI:83833"/>
        <dbReference type="ChEBI" id="CHEBI:83834"/>
        <dbReference type="EC" id="5.2.1.8"/>
    </reaction>
</comment>
<evidence type="ECO:0000256" key="3">
    <source>
        <dbReference type="ARBA" id="ARBA00022723"/>
    </source>
</evidence>
<keyword evidence="4" id="KW-0223">Dioxygenase</keyword>
<accession>A0A152A669</accession>
<keyword evidence="14" id="KW-1185">Reference proteome</keyword>
<organism evidence="13 14">
    <name type="scientific">Tieghemostelium lacteum</name>
    <name type="common">Slime mold</name>
    <name type="synonym">Dictyostelium lacteum</name>
    <dbReference type="NCBI Taxonomy" id="361077"/>
    <lineage>
        <taxon>Eukaryota</taxon>
        <taxon>Amoebozoa</taxon>
        <taxon>Evosea</taxon>
        <taxon>Eumycetozoa</taxon>
        <taxon>Dictyostelia</taxon>
        <taxon>Dictyosteliales</taxon>
        <taxon>Raperosteliaceae</taxon>
        <taxon>Tieghemostelium</taxon>
    </lineage>
</organism>
<evidence type="ECO:0000256" key="5">
    <source>
        <dbReference type="ARBA" id="ARBA00023002"/>
    </source>
</evidence>
<dbReference type="FunCoup" id="A0A152A669">
    <property type="interactions" value="127"/>
</dbReference>
<evidence type="ECO:0000256" key="1">
    <source>
        <dbReference type="ARBA" id="ARBA00001954"/>
    </source>
</evidence>
<dbReference type="InterPro" id="IPR046357">
    <property type="entry name" value="PPIase_dom_sf"/>
</dbReference>
<dbReference type="Pfam" id="PF00254">
    <property type="entry name" value="FKBP_C"/>
    <property type="match status" value="1"/>
</dbReference>
<dbReference type="EMBL" id="LODT01000006">
    <property type="protein sequence ID" value="KYR01591.1"/>
    <property type="molecule type" value="Genomic_DNA"/>
</dbReference>
<keyword evidence="7" id="KW-0539">Nucleus</keyword>
<comment type="subcellular location">
    <subcellularLocation>
        <location evidence="2">Nucleus</location>
    </subcellularLocation>
</comment>
<comment type="caution">
    <text evidence="13">The sequence shown here is derived from an EMBL/GenBank/DDBJ whole genome shotgun (WGS) entry which is preliminary data.</text>
</comment>
<dbReference type="SUPFAM" id="SSF48452">
    <property type="entry name" value="TPR-like"/>
    <property type="match status" value="1"/>
</dbReference>
<dbReference type="AlphaFoldDB" id="A0A152A669"/>
<keyword evidence="9" id="KW-0802">TPR repeat</keyword>
<protein>
    <recommendedName>
        <fullName evidence="8">peptidylprolyl isomerase</fullName>
        <ecNumber evidence="8">5.2.1.8</ecNumber>
    </recommendedName>
</protein>
<evidence type="ECO:0000313" key="13">
    <source>
        <dbReference type="EMBL" id="KYR01591.1"/>
    </source>
</evidence>
<dbReference type="GO" id="GO:0051213">
    <property type="term" value="F:dioxygenase activity"/>
    <property type="evidence" value="ECO:0007669"/>
    <property type="project" value="UniProtKB-KW"/>
</dbReference>
<dbReference type="InterPro" id="IPR001179">
    <property type="entry name" value="PPIase_FKBP_dom"/>
</dbReference>
<dbReference type="Proteomes" id="UP000076078">
    <property type="component" value="Unassembled WGS sequence"/>
</dbReference>
<keyword evidence="6" id="KW-0408">Iron</keyword>
<proteinExistence type="predicted"/>
<evidence type="ECO:0000256" key="7">
    <source>
        <dbReference type="ARBA" id="ARBA00023242"/>
    </source>
</evidence>
<dbReference type="InParanoid" id="A0A152A669"/>
<dbReference type="Pfam" id="PF24472">
    <property type="entry name" value="ARM_KDM8_N"/>
    <property type="match status" value="1"/>
</dbReference>
<evidence type="ECO:0000259" key="11">
    <source>
        <dbReference type="PROSITE" id="PS50059"/>
    </source>
</evidence>
<feature type="region of interest" description="Disordered" evidence="10">
    <location>
        <begin position="1"/>
        <end position="20"/>
    </location>
</feature>
<evidence type="ECO:0000259" key="12">
    <source>
        <dbReference type="PROSITE" id="PS51184"/>
    </source>
</evidence>
<gene>
    <name evidence="13" type="ORF">DLAC_01592</name>
</gene>
<dbReference type="Gene3D" id="3.10.50.40">
    <property type="match status" value="1"/>
</dbReference>
<dbReference type="OrthoDB" id="47172at2759"/>
<dbReference type="EC" id="5.2.1.8" evidence="8"/>
<evidence type="ECO:0000256" key="2">
    <source>
        <dbReference type="ARBA" id="ARBA00004123"/>
    </source>
</evidence>
<keyword evidence="8" id="KW-0413">Isomerase</keyword>
<keyword evidence="8" id="KW-0697">Rotamase</keyword>
<comment type="cofactor">
    <cofactor evidence="1">
        <name>Fe(2+)</name>
        <dbReference type="ChEBI" id="CHEBI:29033"/>
    </cofactor>
</comment>
<dbReference type="PANTHER" id="PTHR12461:SF105">
    <property type="entry name" value="HYPOXIA-INDUCIBLE FACTOR 1-ALPHA INHIBITOR"/>
    <property type="match status" value="1"/>
</dbReference>
<dbReference type="Gene3D" id="1.25.40.10">
    <property type="entry name" value="Tetratricopeptide repeat domain"/>
    <property type="match status" value="1"/>
</dbReference>
<evidence type="ECO:0000256" key="4">
    <source>
        <dbReference type="ARBA" id="ARBA00022964"/>
    </source>
</evidence>
<feature type="domain" description="PPIase FKBP-type" evidence="11">
    <location>
        <begin position="372"/>
        <end position="457"/>
    </location>
</feature>
<dbReference type="PANTHER" id="PTHR12461">
    <property type="entry name" value="HYPOXIA-INDUCIBLE FACTOR 1 ALPHA INHIBITOR-RELATED"/>
    <property type="match status" value="1"/>
</dbReference>
<evidence type="ECO:0000256" key="9">
    <source>
        <dbReference type="PROSITE-ProRule" id="PRU00339"/>
    </source>
</evidence>
<reference evidence="13 14" key="1">
    <citation type="submission" date="2015-12" db="EMBL/GenBank/DDBJ databases">
        <title>Dictyostelia acquired genes for synthesis and detection of signals that induce cell-type specialization by lateral gene transfer from prokaryotes.</title>
        <authorList>
            <person name="Gloeckner G."/>
            <person name="Schaap P."/>
        </authorList>
    </citation>
    <scope>NUCLEOTIDE SEQUENCE [LARGE SCALE GENOMIC DNA]</scope>
    <source>
        <strain evidence="13 14">TK</strain>
    </source>
</reference>
<dbReference type="PROSITE" id="PS51184">
    <property type="entry name" value="JMJC"/>
    <property type="match status" value="1"/>
</dbReference>
<dbReference type="FunFam" id="2.60.120.650:FF:000046">
    <property type="entry name" value="JmjC domain-containing protein D"/>
    <property type="match status" value="1"/>
</dbReference>
<dbReference type="PROSITE" id="PS50005">
    <property type="entry name" value="TPR"/>
    <property type="match status" value="1"/>
</dbReference>
<name>A0A152A669_TIELA</name>
<dbReference type="GO" id="GO:0046872">
    <property type="term" value="F:metal ion binding"/>
    <property type="evidence" value="ECO:0007669"/>
    <property type="project" value="UniProtKB-KW"/>
</dbReference>
<dbReference type="PROSITE" id="PS50059">
    <property type="entry name" value="FKBP_PPIASE"/>
    <property type="match status" value="1"/>
</dbReference>
<dbReference type="GO" id="GO:0003755">
    <property type="term" value="F:peptidyl-prolyl cis-trans isomerase activity"/>
    <property type="evidence" value="ECO:0007669"/>
    <property type="project" value="UniProtKB-KW"/>
</dbReference>
<sequence length="1063" mass="123905">MSESDQITDNPPIAIDTNSSSTTVEQQRYYTAIFIPYDDSIEEYEIKIPYGMEEIQSMSNYLSYNDSPLKEYLSKKDPTMIAFTMYQIKSLPDEEKEKLKNKRATKIISRTRQRIIYRNALFVRFKPNIEDGSTTSVDITLEEYRRFYQFYTLPDFTVFDYENSLESSKDIVQTILHKSKFQYKDVWIYKNKSPLAILNEIHLGSFEPTGTEVLYPSGPFANYYHITGTDLVIYSKICTQQKKALQDLCHRILQYYVIRQNHILFGDEMDITPFYKTKVDFKVEREALYAAKPAYTLSSKSQLNNTVDETKNINNTDTNTNTSSIDVEDIDIFGKYKLKKDHKVYYLTDDKLLVKHMIYESISEDSKSPDIFSAVTGQYSIYLPNGVAIIQDCKLSSTLISQLDAIQGVKMGLCSMKEGDICLIRCNSKYAYGEHGSPPLIPPKIDLFLYLELKQISIRKKPSTAELAVMSISKRLQLIESAKQEGLELFKKNKIKNALNLYRKSLEYCDPAIFNSTISEDEWTKFQDLSVSMNINTAICYSKISRWDRSLTYLKQSLRFYDSAKAYYWISKAHLANKNYELAYETMQKAKELDTKYNSIPLISEIQYNHNLHNIQKIIKKQLDNEAKLYPKIFESLDNDDLIPTCLKKQLVDDRHCYHIECFIDEILKFHVLHNQNDCNDNTLQQQVSVDQLKNQFKILDQLRDLMWEYIHIGNWKDSSLILWRDIYSFSSIHYSYINMLLNHQSISDSLKPLDYALILGGPLFSLKIHSFIEVLLNYHHHNSDINSSNSRNNISKIISADSGHCDITFSNEIKRLKYLPSLQEFYNEYMVKGVPVIIENALNYWSALEKWNDITYLKKIAGMRTVPIEIGSTYLDENWSQKLVNFDDFIDKYILSNETSTSTDESTPIGYLAQTQLFNQIPALRSDIIIPDYCTLSLQTENDPNNDDDIEINAWFGPKGTTTPLHYDPKHNLFCQVVGRKYIRLYSSDESEYLYAHNDSKLLFNTSQVDIENPDLNRFPKFKEANYIESIVKQNEMLYIPPKYWHFVKSKSCSFSVSFWWN</sequence>
<evidence type="ECO:0000256" key="6">
    <source>
        <dbReference type="ARBA" id="ARBA00023004"/>
    </source>
</evidence>
<keyword evidence="3" id="KW-0479">Metal-binding</keyword>
<dbReference type="InterPro" id="IPR041667">
    <property type="entry name" value="Cupin_8"/>
</dbReference>
<dbReference type="InterPro" id="IPR003347">
    <property type="entry name" value="JmjC_dom"/>
</dbReference>
<feature type="repeat" description="TPR" evidence="9">
    <location>
        <begin position="564"/>
        <end position="597"/>
    </location>
</feature>
<dbReference type="InterPro" id="IPR011990">
    <property type="entry name" value="TPR-like_helical_dom_sf"/>
</dbReference>
<dbReference type="Gene3D" id="2.60.120.650">
    <property type="entry name" value="Cupin"/>
    <property type="match status" value="1"/>
</dbReference>
<dbReference type="SMART" id="SM00558">
    <property type="entry name" value="JmjC"/>
    <property type="match status" value="1"/>
</dbReference>
<evidence type="ECO:0000256" key="10">
    <source>
        <dbReference type="SAM" id="MobiDB-lite"/>
    </source>
</evidence>
<dbReference type="SUPFAM" id="SSF51197">
    <property type="entry name" value="Clavaminate synthase-like"/>
    <property type="match status" value="1"/>
</dbReference>
<dbReference type="InterPro" id="IPR019734">
    <property type="entry name" value="TPR_rpt"/>
</dbReference>